<feature type="region of interest" description="Disordered" evidence="1">
    <location>
        <begin position="585"/>
        <end position="620"/>
    </location>
</feature>
<feature type="chain" id="PRO_5004841723" description="AB hydrolase-1 domain-containing protein" evidence="2">
    <location>
        <begin position="24"/>
        <end position="647"/>
    </location>
</feature>
<dbReference type="EMBL" id="KI913116">
    <property type="protein sequence ID" value="ETV87174.1"/>
    <property type="molecule type" value="Genomic_DNA"/>
</dbReference>
<evidence type="ECO:0000256" key="2">
    <source>
        <dbReference type="SAM" id="SignalP"/>
    </source>
</evidence>
<accession>W4H7A9</accession>
<organism evidence="4">
    <name type="scientific">Aphanomyces astaci</name>
    <name type="common">Crayfish plague agent</name>
    <dbReference type="NCBI Taxonomy" id="112090"/>
    <lineage>
        <taxon>Eukaryota</taxon>
        <taxon>Sar</taxon>
        <taxon>Stramenopiles</taxon>
        <taxon>Oomycota</taxon>
        <taxon>Saprolegniomycetes</taxon>
        <taxon>Saprolegniales</taxon>
        <taxon>Verrucalvaceae</taxon>
        <taxon>Aphanomyces</taxon>
    </lineage>
</organism>
<reference evidence="4" key="1">
    <citation type="submission" date="2013-12" db="EMBL/GenBank/DDBJ databases">
        <title>The Genome Sequence of Aphanomyces astaci APO3.</title>
        <authorList>
            <consortium name="The Broad Institute Genomics Platform"/>
            <person name="Russ C."/>
            <person name="Tyler B."/>
            <person name="van West P."/>
            <person name="Dieguez-Uribeondo J."/>
            <person name="Young S.K."/>
            <person name="Zeng Q."/>
            <person name="Gargeya S."/>
            <person name="Fitzgerald M."/>
            <person name="Abouelleil A."/>
            <person name="Alvarado L."/>
            <person name="Chapman S.B."/>
            <person name="Gainer-Dewar J."/>
            <person name="Goldberg J."/>
            <person name="Griggs A."/>
            <person name="Gujja S."/>
            <person name="Hansen M."/>
            <person name="Howarth C."/>
            <person name="Imamovic A."/>
            <person name="Ireland A."/>
            <person name="Larimer J."/>
            <person name="McCowan C."/>
            <person name="Murphy C."/>
            <person name="Pearson M."/>
            <person name="Poon T.W."/>
            <person name="Priest M."/>
            <person name="Roberts A."/>
            <person name="Saif S."/>
            <person name="Shea T."/>
            <person name="Sykes S."/>
            <person name="Wortman J."/>
            <person name="Nusbaum C."/>
            <person name="Birren B."/>
        </authorList>
    </citation>
    <scope>NUCLEOTIDE SEQUENCE [LARGE SCALE GENOMIC DNA]</scope>
    <source>
        <strain evidence="4">APO3</strain>
    </source>
</reference>
<dbReference type="OrthoDB" id="70703at2759"/>
<feature type="compositionally biased region" description="Pro residues" evidence="1">
    <location>
        <begin position="593"/>
        <end position="602"/>
    </location>
</feature>
<name>W4H7A9_APHAT</name>
<gene>
    <name evidence="4" type="ORF">H257_02150</name>
</gene>
<proteinExistence type="predicted"/>
<dbReference type="AlphaFoldDB" id="W4H7A9"/>
<evidence type="ECO:0000259" key="3">
    <source>
        <dbReference type="Pfam" id="PF00561"/>
    </source>
</evidence>
<dbReference type="SUPFAM" id="SSF53474">
    <property type="entry name" value="alpha/beta-Hydrolases"/>
    <property type="match status" value="1"/>
</dbReference>
<dbReference type="RefSeq" id="XP_009823973.1">
    <property type="nucleotide sequence ID" value="XM_009825671.1"/>
</dbReference>
<feature type="compositionally biased region" description="Low complexity" evidence="1">
    <location>
        <begin position="603"/>
        <end position="613"/>
    </location>
</feature>
<protein>
    <recommendedName>
        <fullName evidence="3">AB hydrolase-1 domain-containing protein</fullName>
    </recommendedName>
</protein>
<dbReference type="Gene3D" id="3.40.50.1820">
    <property type="entry name" value="alpha/beta hydrolase"/>
    <property type="match status" value="1"/>
</dbReference>
<keyword evidence="2" id="KW-0732">Signal</keyword>
<evidence type="ECO:0000256" key="1">
    <source>
        <dbReference type="SAM" id="MobiDB-lite"/>
    </source>
</evidence>
<dbReference type="VEuPathDB" id="FungiDB:H257_02150"/>
<dbReference type="InterPro" id="IPR029058">
    <property type="entry name" value="AB_hydrolase_fold"/>
</dbReference>
<dbReference type="GeneID" id="20804146"/>
<dbReference type="InterPro" id="IPR000073">
    <property type="entry name" value="AB_hydrolase_1"/>
</dbReference>
<evidence type="ECO:0000313" key="4">
    <source>
        <dbReference type="EMBL" id="ETV87174.1"/>
    </source>
</evidence>
<sequence>MPTRQLWSSVVLAALAFARASHAQMSSSTPLQFNWYACPFQTAEDGAHDDVNATPAECADVAMPLCYPGVCTSTKTINVFVKRLLAVNPPPDKQPRAMWMVQGGPGFGSPSLEPGLLDAYEAFNGTLSVYTIDHRGTGRSSILNCTSNGDQPKGNLNQWQALAKCHRQLKALYGETSGPIGFSVTSAAMDIATVIQAPTLFNGTDVFVYGVSFGTYTVARVMHLQPSNVKGYVLDSIQSEEFGTTKAAPYYSNWDRDVGDAVDQYFAHCDKDAFCASKLGQPSSKQALVDVYAALDAKSSPCYDVLAATATAATPSEYVGSTLYTMLGDKSTWSLIAPFIFRLRRCSQDDVDMFGNVTAVPNAMMQTSMMSTSSLPLFVLPPNRGSAYLKDEGFSAILYNLIVFSELWEFPAPTLETMAAATTSALFGLKNTKRLPDAFHELCVYIQNNDPVCQGYPAYESGAGFIYPKDKYWNKTAAVPPGASVLLLSGLMDPATPAKYARDQFVNMKGLDKLLLQFPFGGHGTLSTTPLADQPNVDCANQIFYAYIQRRGKLQALDTTCVAKVQTLDFQKVLNSDRATAIFGTDGDVWGPNSPPLPPRPTTPRTELPSRSPKTVAPASSTPRAAAVVPLAVIVSFVVLYMVPEGL</sequence>
<dbReference type="STRING" id="112090.W4H7A9"/>
<dbReference type="Pfam" id="PF00561">
    <property type="entry name" value="Abhydrolase_1"/>
    <property type="match status" value="1"/>
</dbReference>
<feature type="signal peptide" evidence="2">
    <location>
        <begin position="1"/>
        <end position="23"/>
    </location>
</feature>
<feature type="domain" description="AB hydrolase-1" evidence="3">
    <location>
        <begin position="126"/>
        <end position="267"/>
    </location>
</feature>